<evidence type="ECO:0000313" key="1">
    <source>
        <dbReference type="EMBL" id="OTA14299.1"/>
    </source>
</evidence>
<organism evidence="1 2">
    <name type="scientific">Xenorhabdus vietnamensis</name>
    <dbReference type="NCBI Taxonomy" id="351656"/>
    <lineage>
        <taxon>Bacteria</taxon>
        <taxon>Pseudomonadati</taxon>
        <taxon>Pseudomonadota</taxon>
        <taxon>Gammaproteobacteria</taxon>
        <taxon>Enterobacterales</taxon>
        <taxon>Morganellaceae</taxon>
        <taxon>Xenorhabdus</taxon>
    </lineage>
</organism>
<dbReference type="EMBL" id="MUBJ01000037">
    <property type="protein sequence ID" value="OTA14299.1"/>
    <property type="molecule type" value="Genomic_DNA"/>
</dbReference>
<dbReference type="AlphaFoldDB" id="A0A1Y2S6P2"/>
<sequence>MIVKPVAGRRVRCPVRGEFLPESGAEVPDNLFWHRRLNDGDVELVKPDVTETKLVKKAAQENE</sequence>
<accession>A0A1Y2S6P2</accession>
<dbReference type="Pfam" id="PF10948">
    <property type="entry name" value="DUF2635"/>
    <property type="match status" value="1"/>
</dbReference>
<evidence type="ECO:0008006" key="3">
    <source>
        <dbReference type="Google" id="ProtNLM"/>
    </source>
</evidence>
<reference evidence="1 2" key="1">
    <citation type="submission" date="2016-10" db="EMBL/GenBank/DDBJ databases">
        <title>Systematic genetic and metabolomic analysis of Xenorhabdus and Photorhabdus spp., highlights the requirements for a dual symbiotic and pathogenic life style.</title>
        <authorList>
            <person name="Tobias N.J."/>
            <person name="Wolff H."/>
            <person name="Djahanschiri B."/>
            <person name="Pidot S.J."/>
            <person name="Stinear T.P."/>
            <person name="Ebersberger I."/>
            <person name="Bode H.B."/>
        </authorList>
    </citation>
    <scope>NUCLEOTIDE SEQUENCE [LARGE SCALE GENOMIC DNA]</scope>
    <source>
        <strain evidence="1 2">DSM 22392</strain>
    </source>
</reference>
<dbReference type="RefSeq" id="WP_086110678.1">
    <property type="nucleotide sequence ID" value="NZ_CAWNGD010000081.1"/>
</dbReference>
<evidence type="ECO:0000313" key="2">
    <source>
        <dbReference type="Proteomes" id="UP000194350"/>
    </source>
</evidence>
<protein>
    <recommendedName>
        <fullName evidence="3">DUF2635 domain-containing protein</fullName>
    </recommendedName>
</protein>
<dbReference type="Proteomes" id="UP000194350">
    <property type="component" value="Unassembled WGS sequence"/>
</dbReference>
<keyword evidence="2" id="KW-1185">Reference proteome</keyword>
<dbReference type="OrthoDB" id="8689507at2"/>
<comment type="caution">
    <text evidence="1">The sequence shown here is derived from an EMBL/GenBank/DDBJ whole genome shotgun (WGS) entry which is preliminary data.</text>
</comment>
<proteinExistence type="predicted"/>
<dbReference type="STRING" id="351656.Xvie_03818"/>
<gene>
    <name evidence="1" type="ORF">Xvie_03818</name>
</gene>
<name>A0A1Y2S6P2_9GAMM</name>
<dbReference type="InterPro" id="IPR024400">
    <property type="entry name" value="DUF2635"/>
</dbReference>